<evidence type="ECO:0000256" key="7">
    <source>
        <dbReference type="ARBA" id="ARBA00023303"/>
    </source>
</evidence>
<dbReference type="InterPro" id="IPR013099">
    <property type="entry name" value="K_chnl_dom"/>
</dbReference>
<dbReference type="Pfam" id="PF07885">
    <property type="entry name" value="Ion_trans_2"/>
    <property type="match status" value="1"/>
</dbReference>
<sequence>MTAQPTEQPLSRVQRWERRTEIPMILLAAAFFVAYAWRVIDTSMPPTLEQLLLTVSWTLWAAFALDLGIRLVLAERRGRYLLSRWYDVLLVLVPVFRPLRVLRVLSTLRLVQRVMTRRLVGRTSVYVAATALICILLGAVAILDVERGHPDANITSFGDAIWWAVVTSATVGYGDFYPVTVAGRLIAVALMIVGIALLGAITAGVASWVMQAVAEPEHHRQGDSSPDDRSDDEPTRENAPDRGAVHDDPGRAPR</sequence>
<evidence type="ECO:0000259" key="10">
    <source>
        <dbReference type="Pfam" id="PF07885"/>
    </source>
</evidence>
<proteinExistence type="predicted"/>
<keyword evidence="6 9" id="KW-0472">Membrane</keyword>
<feature type="transmembrane region" description="Helical" evidence="9">
    <location>
        <begin position="52"/>
        <end position="73"/>
    </location>
</feature>
<evidence type="ECO:0000256" key="5">
    <source>
        <dbReference type="ARBA" id="ARBA00023065"/>
    </source>
</evidence>
<feature type="domain" description="Potassium channel" evidence="10">
    <location>
        <begin position="133"/>
        <end position="210"/>
    </location>
</feature>
<evidence type="ECO:0000256" key="2">
    <source>
        <dbReference type="ARBA" id="ARBA00022448"/>
    </source>
</evidence>
<dbReference type="SUPFAM" id="SSF81324">
    <property type="entry name" value="Voltage-gated potassium channels"/>
    <property type="match status" value="1"/>
</dbReference>
<feature type="transmembrane region" description="Helical" evidence="9">
    <location>
        <begin position="186"/>
        <end position="210"/>
    </location>
</feature>
<dbReference type="Proteomes" id="UP001501736">
    <property type="component" value="Unassembled WGS sequence"/>
</dbReference>
<keyword evidence="5" id="KW-0406">Ion transport</keyword>
<evidence type="ECO:0000256" key="1">
    <source>
        <dbReference type="ARBA" id="ARBA00004141"/>
    </source>
</evidence>
<dbReference type="InterPro" id="IPR028325">
    <property type="entry name" value="VG_K_chnl"/>
</dbReference>
<feature type="transmembrane region" description="Helical" evidence="9">
    <location>
        <begin position="157"/>
        <end position="174"/>
    </location>
</feature>
<dbReference type="PANTHER" id="PTHR11537">
    <property type="entry name" value="VOLTAGE-GATED POTASSIUM CHANNEL"/>
    <property type="match status" value="1"/>
</dbReference>
<name>A0ABP6RD03_9MICC</name>
<dbReference type="Gene3D" id="1.10.287.70">
    <property type="match status" value="1"/>
</dbReference>
<dbReference type="EMBL" id="BAAAYG010000004">
    <property type="protein sequence ID" value="GAA3283202.1"/>
    <property type="molecule type" value="Genomic_DNA"/>
</dbReference>
<keyword evidence="3 9" id="KW-0812">Transmembrane</keyword>
<organism evidence="11 12">
    <name type="scientific">Nesterenkonia halobia</name>
    <dbReference type="NCBI Taxonomy" id="37922"/>
    <lineage>
        <taxon>Bacteria</taxon>
        <taxon>Bacillati</taxon>
        <taxon>Actinomycetota</taxon>
        <taxon>Actinomycetes</taxon>
        <taxon>Micrococcales</taxon>
        <taxon>Micrococcaceae</taxon>
        <taxon>Nesterenkonia</taxon>
    </lineage>
</organism>
<dbReference type="Gene3D" id="1.20.5.110">
    <property type="match status" value="1"/>
</dbReference>
<keyword evidence="12" id="KW-1185">Reference proteome</keyword>
<feature type="transmembrane region" description="Helical" evidence="9">
    <location>
        <begin position="21"/>
        <end position="40"/>
    </location>
</feature>
<dbReference type="PANTHER" id="PTHR11537:SF254">
    <property type="entry name" value="POTASSIUM VOLTAGE-GATED CHANNEL PROTEIN SHAB"/>
    <property type="match status" value="1"/>
</dbReference>
<comment type="caution">
    <text evidence="11">The sequence shown here is derived from an EMBL/GenBank/DDBJ whole genome shotgun (WGS) entry which is preliminary data.</text>
</comment>
<evidence type="ECO:0000256" key="4">
    <source>
        <dbReference type="ARBA" id="ARBA00022989"/>
    </source>
</evidence>
<keyword evidence="4 9" id="KW-1133">Transmembrane helix</keyword>
<evidence type="ECO:0000256" key="9">
    <source>
        <dbReference type="SAM" id="Phobius"/>
    </source>
</evidence>
<gene>
    <name evidence="11" type="ORF">GCM10020260_11560</name>
</gene>
<reference evidence="12" key="1">
    <citation type="journal article" date="2019" name="Int. J. Syst. Evol. Microbiol.">
        <title>The Global Catalogue of Microorganisms (GCM) 10K type strain sequencing project: providing services to taxonomists for standard genome sequencing and annotation.</title>
        <authorList>
            <consortium name="The Broad Institute Genomics Platform"/>
            <consortium name="The Broad Institute Genome Sequencing Center for Infectious Disease"/>
            <person name="Wu L."/>
            <person name="Ma J."/>
        </authorList>
    </citation>
    <scope>NUCLEOTIDE SEQUENCE [LARGE SCALE GENOMIC DNA]</scope>
    <source>
        <strain evidence="12">JCM 11483</strain>
    </source>
</reference>
<evidence type="ECO:0000256" key="3">
    <source>
        <dbReference type="ARBA" id="ARBA00022692"/>
    </source>
</evidence>
<accession>A0ABP6RD03</accession>
<feature type="transmembrane region" description="Helical" evidence="9">
    <location>
        <begin position="125"/>
        <end position="145"/>
    </location>
</feature>
<keyword evidence="2" id="KW-0813">Transport</keyword>
<comment type="subcellular location">
    <subcellularLocation>
        <location evidence="1">Membrane</location>
        <topology evidence="1">Multi-pass membrane protein</topology>
    </subcellularLocation>
</comment>
<protein>
    <recommendedName>
        <fullName evidence="10">Potassium channel domain-containing protein</fullName>
    </recommendedName>
</protein>
<evidence type="ECO:0000256" key="6">
    <source>
        <dbReference type="ARBA" id="ARBA00023136"/>
    </source>
</evidence>
<dbReference type="RefSeq" id="WP_344719160.1">
    <property type="nucleotide sequence ID" value="NZ_BAAAYG010000004.1"/>
</dbReference>
<keyword evidence="7" id="KW-0407">Ion channel</keyword>
<evidence type="ECO:0000313" key="12">
    <source>
        <dbReference type="Proteomes" id="UP001501736"/>
    </source>
</evidence>
<feature type="region of interest" description="Disordered" evidence="8">
    <location>
        <begin position="215"/>
        <end position="254"/>
    </location>
</feature>
<evidence type="ECO:0000256" key="8">
    <source>
        <dbReference type="SAM" id="MobiDB-lite"/>
    </source>
</evidence>
<evidence type="ECO:0000313" key="11">
    <source>
        <dbReference type="EMBL" id="GAA3283202.1"/>
    </source>
</evidence>
<dbReference type="PRINTS" id="PR00169">
    <property type="entry name" value="KCHANNEL"/>
</dbReference>